<dbReference type="PANTHER" id="PTHR11803:SF58">
    <property type="entry name" value="PROTEIN HMF1-RELATED"/>
    <property type="match status" value="1"/>
</dbReference>
<gene>
    <name evidence="2" type="ORF">GII30_02270</name>
</gene>
<evidence type="ECO:0000256" key="1">
    <source>
        <dbReference type="ARBA" id="ARBA00010552"/>
    </source>
</evidence>
<comment type="similarity">
    <text evidence="1">Belongs to the RutC family.</text>
</comment>
<organism evidence="2">
    <name type="scientific">Gordonia amarae</name>
    <dbReference type="NCBI Taxonomy" id="36821"/>
    <lineage>
        <taxon>Bacteria</taxon>
        <taxon>Bacillati</taxon>
        <taxon>Actinomycetota</taxon>
        <taxon>Actinomycetes</taxon>
        <taxon>Mycobacteriales</taxon>
        <taxon>Gordoniaceae</taxon>
        <taxon>Gordonia</taxon>
    </lineage>
</organism>
<dbReference type="CDD" id="cd00448">
    <property type="entry name" value="YjgF_YER057c_UK114_family"/>
    <property type="match status" value="1"/>
</dbReference>
<name>A0A857KFT5_9ACTN</name>
<dbReference type="EMBL" id="CP045810">
    <property type="protein sequence ID" value="QHN38162.1"/>
    <property type="molecule type" value="Genomic_DNA"/>
</dbReference>
<dbReference type="RefSeq" id="WP_005185276.1">
    <property type="nucleotide sequence ID" value="NZ_CP045804.1"/>
</dbReference>
<dbReference type="InterPro" id="IPR006175">
    <property type="entry name" value="YjgF/YER057c/UK114"/>
</dbReference>
<reference evidence="2" key="1">
    <citation type="journal article" date="2021" name="Nat. Microbiol.">
        <title>Cocultivation of an ultrasmall environmental parasitic bacterium with lytic ability against bacteria associated with wastewater foams.</title>
        <authorList>
            <person name="Batinovic S."/>
            <person name="Rose J.J.A."/>
            <person name="Ratcliffe J."/>
            <person name="Seviour R.J."/>
            <person name="Petrovski S."/>
        </authorList>
    </citation>
    <scope>NUCLEOTIDE SEQUENCE</scope>
    <source>
        <strain evidence="2">CON44</strain>
    </source>
</reference>
<dbReference type="GO" id="GO:0019239">
    <property type="term" value="F:deaminase activity"/>
    <property type="evidence" value="ECO:0007669"/>
    <property type="project" value="TreeGrafter"/>
</dbReference>
<dbReference type="Pfam" id="PF01042">
    <property type="entry name" value="Ribonuc_L-PSP"/>
    <property type="match status" value="1"/>
</dbReference>
<dbReference type="InterPro" id="IPR035959">
    <property type="entry name" value="RutC-like_sf"/>
</dbReference>
<protein>
    <submittedName>
        <fullName evidence="2">RidA family protein</fullName>
    </submittedName>
</protein>
<evidence type="ECO:0000313" key="2">
    <source>
        <dbReference type="EMBL" id="QHN38162.1"/>
    </source>
</evidence>
<proteinExistence type="inferred from homology"/>
<dbReference type="Gene3D" id="3.30.1330.40">
    <property type="entry name" value="RutC-like"/>
    <property type="match status" value="1"/>
</dbReference>
<dbReference type="PANTHER" id="PTHR11803">
    <property type="entry name" value="2-IMINOBUTANOATE/2-IMINOPROPANOATE DEAMINASE RIDA"/>
    <property type="match status" value="1"/>
</dbReference>
<dbReference type="SUPFAM" id="SSF55298">
    <property type="entry name" value="YjgF-like"/>
    <property type="match status" value="1"/>
</dbReference>
<dbReference type="GO" id="GO:0005829">
    <property type="term" value="C:cytosol"/>
    <property type="evidence" value="ECO:0007669"/>
    <property type="project" value="TreeGrafter"/>
</dbReference>
<dbReference type="AlphaFoldDB" id="A0A857KFT5"/>
<sequence>MSRVQHGRPEGLFDGGFPYSTAVSAGPMIFTAGIAPLGPDGEVVAPRDVVGQTRQCLANLRTVLAGHGAGFADVAKLTVYVAEHLQADLYVSWEEVLASFTDGAPPAIVVGVTVLPYDEQVVEIEAIAAPPA</sequence>
<accession>A0A857KFT5</accession>